<proteinExistence type="predicted"/>
<dbReference type="RefSeq" id="WP_151152005.1">
    <property type="nucleotide sequence ID" value="NZ_WAIE01000009.1"/>
</dbReference>
<gene>
    <name evidence="1" type="ORF">F8A88_15075</name>
</gene>
<evidence type="ECO:0000313" key="2">
    <source>
        <dbReference type="Proteomes" id="UP000438699"/>
    </source>
</evidence>
<dbReference type="Proteomes" id="UP000438699">
    <property type="component" value="Unassembled WGS sequence"/>
</dbReference>
<reference evidence="1 2" key="1">
    <citation type="journal article" date="2017" name="Int. J. Syst. Evol. Microbiol.">
        <title>Desulfovibrio senegalensis sp. nov., a mesophilic sulfate reducer isolated from marine sediment.</title>
        <authorList>
            <person name="Thioye A."/>
            <person name="Gam Z.B.A."/>
            <person name="Mbengue M."/>
            <person name="Cayol J.L."/>
            <person name="Joseph-Bartoli M."/>
            <person name="Toure-Kane C."/>
            <person name="Labat M."/>
        </authorList>
    </citation>
    <scope>NUCLEOTIDE SEQUENCE [LARGE SCALE GENOMIC DNA]</scope>
    <source>
        <strain evidence="1 2">DSM 101509</strain>
    </source>
</reference>
<protein>
    <recommendedName>
        <fullName evidence="3">DUF945 domain-containing protein</fullName>
    </recommendedName>
</protein>
<organism evidence="1 2">
    <name type="scientific">Pseudodesulfovibrio senegalensis</name>
    <dbReference type="NCBI Taxonomy" id="1721087"/>
    <lineage>
        <taxon>Bacteria</taxon>
        <taxon>Pseudomonadati</taxon>
        <taxon>Thermodesulfobacteriota</taxon>
        <taxon>Desulfovibrionia</taxon>
        <taxon>Desulfovibrionales</taxon>
        <taxon>Desulfovibrionaceae</taxon>
    </lineage>
</organism>
<keyword evidence="2" id="KW-1185">Reference proteome</keyword>
<comment type="caution">
    <text evidence="1">The sequence shown here is derived from an EMBL/GenBank/DDBJ whole genome shotgun (WGS) entry which is preliminary data.</text>
</comment>
<evidence type="ECO:0008006" key="3">
    <source>
        <dbReference type="Google" id="ProtNLM"/>
    </source>
</evidence>
<evidence type="ECO:0000313" key="1">
    <source>
        <dbReference type="EMBL" id="KAB1439035.1"/>
    </source>
</evidence>
<accession>A0A6N6MYS0</accession>
<dbReference type="AlphaFoldDB" id="A0A6N6MYS0"/>
<dbReference type="OrthoDB" id="5452892at2"/>
<sequence>MKFLGRFSKILVGFVLFMVLAYGGLQWFVHDQVDKGIHEAVARIPGMDVKYSRLDVRIFDQTVTLTEVELSQGAKRIFADKVEFFDFDEKHSMPHHMRMAVQGLVMPADFTHLGALAPLLEALGVLELRGDGALDYAYSPTDKVLHVNDFRFDDKELGNLELSIDLSNVDLDDYRMEKLVGLHIGAGSLRFVDAGLVERIFETYARSRNMSREMAREVMVGELETLAAQARAEDMEQAAQAYAGLAGFLVEPEGILVRTDPEQPVPWMYFFMGRNGAESINLLNLTVEEFAGESDQ</sequence>
<name>A0A6N6MYS0_9BACT</name>
<dbReference type="EMBL" id="WAIE01000009">
    <property type="protein sequence ID" value="KAB1439035.1"/>
    <property type="molecule type" value="Genomic_DNA"/>
</dbReference>